<dbReference type="Gene3D" id="1.10.45.10">
    <property type="entry name" value="Vanillyl-alcohol Oxidase, Chain A, domain 4"/>
    <property type="match status" value="1"/>
</dbReference>
<dbReference type="InterPro" id="IPR010031">
    <property type="entry name" value="FAD_lactone_oxidase-like"/>
</dbReference>
<dbReference type="Gene3D" id="3.30.43.10">
    <property type="entry name" value="Uridine Diphospho-n-acetylenolpyruvylglucosamine Reductase, domain 2"/>
    <property type="match status" value="1"/>
</dbReference>
<evidence type="ECO:0000256" key="2">
    <source>
        <dbReference type="ARBA" id="ARBA00022827"/>
    </source>
</evidence>
<protein>
    <submittedName>
        <fullName evidence="5">FAD-binding oxidoreductase</fullName>
    </submittedName>
</protein>
<dbReference type="SUPFAM" id="SSF56176">
    <property type="entry name" value="FAD-binding/transporter-associated domain-like"/>
    <property type="match status" value="1"/>
</dbReference>
<organism evidence="5 6">
    <name type="scientific">Allokutzneria multivorans</name>
    <dbReference type="NCBI Taxonomy" id="1142134"/>
    <lineage>
        <taxon>Bacteria</taxon>
        <taxon>Bacillati</taxon>
        <taxon>Actinomycetota</taxon>
        <taxon>Actinomycetes</taxon>
        <taxon>Pseudonocardiales</taxon>
        <taxon>Pseudonocardiaceae</taxon>
        <taxon>Allokutzneria</taxon>
    </lineage>
</organism>
<dbReference type="PROSITE" id="PS51387">
    <property type="entry name" value="FAD_PCMH"/>
    <property type="match status" value="1"/>
</dbReference>
<dbReference type="Pfam" id="PF01565">
    <property type="entry name" value="FAD_binding_4"/>
    <property type="match status" value="1"/>
</dbReference>
<keyword evidence="3" id="KW-0560">Oxidoreductase</keyword>
<name>A0ABP7SEV4_9PSEU</name>
<accession>A0ABP7SEV4</accession>
<dbReference type="InterPro" id="IPR006094">
    <property type="entry name" value="Oxid_FAD_bind_N"/>
</dbReference>
<evidence type="ECO:0000256" key="3">
    <source>
        <dbReference type="ARBA" id="ARBA00023002"/>
    </source>
</evidence>
<keyword evidence="2" id="KW-0274">FAD</keyword>
<evidence type="ECO:0000313" key="5">
    <source>
        <dbReference type="EMBL" id="GAA4010844.1"/>
    </source>
</evidence>
<dbReference type="Gene3D" id="3.30.465.10">
    <property type="match status" value="1"/>
</dbReference>
<dbReference type="InterPro" id="IPR016169">
    <property type="entry name" value="FAD-bd_PCMH_sub2"/>
</dbReference>
<comment type="caution">
    <text evidence="5">The sequence shown here is derived from an EMBL/GenBank/DDBJ whole genome shotgun (WGS) entry which is preliminary data.</text>
</comment>
<gene>
    <name evidence="5" type="ORF">GCM10022247_36360</name>
</gene>
<evidence type="ECO:0000259" key="4">
    <source>
        <dbReference type="PROSITE" id="PS51387"/>
    </source>
</evidence>
<dbReference type="PANTHER" id="PTHR43762">
    <property type="entry name" value="L-GULONOLACTONE OXIDASE"/>
    <property type="match status" value="1"/>
</dbReference>
<dbReference type="InterPro" id="IPR016164">
    <property type="entry name" value="FAD-linked_Oxase-like_C"/>
</dbReference>
<reference evidence="6" key="1">
    <citation type="journal article" date="2019" name="Int. J. Syst. Evol. Microbiol.">
        <title>The Global Catalogue of Microorganisms (GCM) 10K type strain sequencing project: providing services to taxonomists for standard genome sequencing and annotation.</title>
        <authorList>
            <consortium name="The Broad Institute Genomics Platform"/>
            <consortium name="The Broad Institute Genome Sequencing Center for Infectious Disease"/>
            <person name="Wu L."/>
            <person name="Ma J."/>
        </authorList>
    </citation>
    <scope>NUCLEOTIDE SEQUENCE [LARGE SCALE GENOMIC DNA]</scope>
    <source>
        <strain evidence="6">JCM 17342</strain>
    </source>
</reference>
<dbReference type="SUPFAM" id="SSF55103">
    <property type="entry name" value="FAD-linked oxidases, C-terminal domain"/>
    <property type="match status" value="1"/>
</dbReference>
<evidence type="ECO:0000256" key="1">
    <source>
        <dbReference type="ARBA" id="ARBA00022630"/>
    </source>
</evidence>
<keyword evidence="6" id="KW-1185">Reference proteome</keyword>
<dbReference type="InterPro" id="IPR016171">
    <property type="entry name" value="Vanillyl_alc_oxidase_C-sub2"/>
</dbReference>
<dbReference type="Proteomes" id="UP001501747">
    <property type="component" value="Unassembled WGS sequence"/>
</dbReference>
<dbReference type="InterPro" id="IPR036318">
    <property type="entry name" value="FAD-bd_PCMH-like_sf"/>
</dbReference>
<feature type="domain" description="FAD-binding PCMH-type" evidence="4">
    <location>
        <begin position="47"/>
        <end position="219"/>
    </location>
</feature>
<dbReference type="InterPro" id="IPR016166">
    <property type="entry name" value="FAD-bd_PCMH"/>
</dbReference>
<evidence type="ECO:0000313" key="6">
    <source>
        <dbReference type="Proteomes" id="UP001501747"/>
    </source>
</evidence>
<dbReference type="InterPro" id="IPR016167">
    <property type="entry name" value="FAD-bd_PCMH_sub1"/>
</dbReference>
<proteinExistence type="predicted"/>
<sequence length="485" mass="52616">MAALGGLAVGGLVATAAQRWLGAGNAAPDSPPSEFLNDASTLNPTRVRGVVFASSSPESTADALRPLLRRVAGGDDPALAVSGVRHSMGGQSLHADGWVVDAQPLKGVVVDTENSVMRVGAGTTWREVIPVLNELGLAPHVMQSNHDFTIGGSLSVNCHGLHANTAPISGTVRRLRLLTANGDIVTCGPTENSDLFRHVLGGYGLFGVVLEADLGVVPNALHERRFTTTRTEDYCDVFTEHVCAPGTDAEMAYGRLSVDPGNLLEEAVITTLSPVPGTRGTVLPLGAPSVPKLSRAIFRNSVDNEFGKKLRWWLERDVVPLTTGHISRNDLFNEPARLFANAKSSKTDILHEYFIPRVRLAEFTRAARGIIKRTGADLLNATVRDVRRDERSALAYAQQDVFGLVMLFDQDRSSTGERDMRRMTESLIEAAIAVGGSFYLPYRLHATLDQLVKAYPMWESFVETKFRHDPHGVFRNGLLDTYAQD</sequence>
<dbReference type="EMBL" id="BAABAL010000012">
    <property type="protein sequence ID" value="GAA4010844.1"/>
    <property type="molecule type" value="Genomic_DNA"/>
</dbReference>
<dbReference type="PANTHER" id="PTHR43762:SF1">
    <property type="entry name" value="D-ARABINONO-1,4-LACTONE OXIDASE"/>
    <property type="match status" value="1"/>
</dbReference>
<keyword evidence="1" id="KW-0285">Flavoprotein</keyword>